<keyword evidence="3" id="KW-1185">Reference proteome</keyword>
<dbReference type="NCBIfam" id="TIGR04131">
    <property type="entry name" value="Bac_Flav_CTERM"/>
    <property type="match status" value="1"/>
</dbReference>
<gene>
    <name evidence="2" type="ordered locus">Oweho_2657</name>
</gene>
<name>G8R913_OWEHD</name>
<dbReference type="HOGENOM" id="CLU_007438_0_0_10"/>
<dbReference type="STRING" id="926562.Oweho_2657"/>
<keyword evidence="1" id="KW-0732">Signal</keyword>
<dbReference type="EMBL" id="CP003156">
    <property type="protein sequence ID" value="AEV33621.1"/>
    <property type="molecule type" value="Genomic_DNA"/>
</dbReference>
<dbReference type="KEGG" id="oho:Oweho_2657"/>
<sequence length="1233" mass="132491">MKLRCKAILYLLVLNMLMPFISEACVPVINWGGSVSFCQGNSITLNAANPNSTYTWSTGASSSSISVSTSGTYWVMVTNQCGTSSDTIDVIIDAPININLGSDRAICAQSSTTLSVPFSASTFYQWSNGGGSNQITVSNAGQYWVKATNACGTYTDTIDVTIDTLQPFSLGPDIINCSLGSAVLAPQNAVNGTIQWSNNTSGDSLTVTASGTYWASVTNSCGTYTDTISVSFFAGGDLFLNDTVLFCAGNTYTLTSPFSGGNNLWSDASTGSSLTFAQPGTYWLQIVLPCGVFTDTVHYVPNAQPTVDLGADVILCPGQSVTLDAQNPGATYLWSNSSTGQTLTATTSGNYWVGVNTGCGYMYDTVNVKVISTPNPNILDTIYVCNGNLASADAGSWGANTIYQWSNNVQTRVNASLQTGAQWVKVYNGCDTITKSFYVKGQSPLNIDLGNDTTFCGTSLWLYTDVGHHGNTILWSDNSNVPQLRVTKSGQYWVSVTNECGTFTDTINVTINTYPTGITANTVYKCVTGGVWLRTKNIVGATYQWSNNSNASATYASTPGKYWVTVSNVCDTIHDTVMVEDVHPIAFDLGNDTSFCRPATLNLNLSALPADSIVWSSGSRSPSVTISNSGTYWVKVYNLCGYTSDTITVTVNEHVTPVLNDITICAGASTVLDASQPHATSYLWSNNATTSSITVSNEGWYSVYITGICGTIKDSAYVTNDQPLPTIDLGNDTIFCAGNLTLSPGDFAGANYVWSDNSTGKTITVSQTGTYYVTLSNTCNTVSDTIHVLVTGPPAGALGNVVKFCAGSSLTLNAQNPGCDYTWSTGDSSQTVTLSTGGKYWVTIVNDCGTLTDTVDLIVEQPMHDVSLGADTLLCLGDSLVLGHNKGEVNTRWSTGSTFKSISVSTGGTYWVEVFNSCGSWFDTINVVVQDIPQFTLGSDIYMCSVGGQATLAGPVGMKSYQWSTGDTTENANVFSPGKYWLTVSNSCFSNTDTIEVFPVEPIKFELGPDTVLCSGEMLILDPLQQKGKGPSNFPGAAYQEITESGTYWVTETNLCGSFTDTIHVSFDNYLDLKSWDTTICDDESVNIDLRGFPHKYTWFDGKTDSVRTISKEGTYPLYINNQCGEFVKNYRVNISNCDCPFFVPNAFTPDGDGVNDEFKIGHSCDIESFSMQIFNRWGQMVFQSSSIDNSWDGTVNGERAPLGVYTYRVGYSWSVYGEEHSDQKTGSLTIIQ</sequence>
<proteinExistence type="predicted"/>
<dbReference type="InterPro" id="IPR026341">
    <property type="entry name" value="T9SS_type_B"/>
</dbReference>
<dbReference type="eggNOG" id="COG3386">
    <property type="taxonomic scope" value="Bacteria"/>
</dbReference>
<dbReference type="Pfam" id="PF13585">
    <property type="entry name" value="CHU_C"/>
    <property type="match status" value="1"/>
</dbReference>
<evidence type="ECO:0000313" key="2">
    <source>
        <dbReference type="EMBL" id="AEV33621.1"/>
    </source>
</evidence>
<dbReference type="OrthoDB" id="9765926at2"/>
<evidence type="ECO:0008006" key="4">
    <source>
        <dbReference type="Google" id="ProtNLM"/>
    </source>
</evidence>
<feature type="chain" id="PRO_5003514488" description="Gliding motility-associated C-terminal domain-containing protein" evidence="1">
    <location>
        <begin position="25"/>
        <end position="1233"/>
    </location>
</feature>
<dbReference type="AlphaFoldDB" id="G8R913"/>
<organism evidence="2 3">
    <name type="scientific">Owenweeksia hongkongensis (strain DSM 17368 / CIP 108786 / JCM 12287 / NRRL B-23963 / UST20020801)</name>
    <dbReference type="NCBI Taxonomy" id="926562"/>
    <lineage>
        <taxon>Bacteria</taxon>
        <taxon>Pseudomonadati</taxon>
        <taxon>Bacteroidota</taxon>
        <taxon>Flavobacteriia</taxon>
        <taxon>Flavobacteriales</taxon>
        <taxon>Owenweeksiaceae</taxon>
        <taxon>Owenweeksia</taxon>
    </lineage>
</organism>
<feature type="signal peptide" evidence="1">
    <location>
        <begin position="1"/>
        <end position="24"/>
    </location>
</feature>
<evidence type="ECO:0000313" key="3">
    <source>
        <dbReference type="Proteomes" id="UP000005631"/>
    </source>
</evidence>
<evidence type="ECO:0000256" key="1">
    <source>
        <dbReference type="SAM" id="SignalP"/>
    </source>
</evidence>
<reference evidence="2 3" key="1">
    <citation type="journal article" date="2012" name="Stand. Genomic Sci.">
        <title>Genome sequence of the orange-pigmented seawater bacterium Owenweeksia hongkongensis type strain (UST20020801(T)).</title>
        <authorList>
            <person name="Riedel T."/>
            <person name="Held B."/>
            <person name="Nolan M."/>
            <person name="Lucas S."/>
            <person name="Lapidus A."/>
            <person name="Tice H."/>
            <person name="Del Rio T.G."/>
            <person name="Cheng J.F."/>
            <person name="Han C."/>
            <person name="Tapia R."/>
            <person name="Goodwin L.A."/>
            <person name="Pitluck S."/>
            <person name="Liolios K."/>
            <person name="Mavromatis K."/>
            <person name="Pagani I."/>
            <person name="Ivanova N."/>
            <person name="Mikhailova N."/>
            <person name="Pati A."/>
            <person name="Chen A."/>
            <person name="Palaniappan K."/>
            <person name="Rohde M."/>
            <person name="Tindall B.J."/>
            <person name="Detter J.C."/>
            <person name="Goker M."/>
            <person name="Woyke T."/>
            <person name="Bristow J."/>
            <person name="Eisen J.A."/>
            <person name="Markowitz V."/>
            <person name="Hugenholtz P."/>
            <person name="Klenk H.P."/>
            <person name="Kyrpides N.C."/>
        </authorList>
    </citation>
    <scope>NUCLEOTIDE SEQUENCE</scope>
    <source>
        <strain evidence="3">DSM 17368 / JCM 12287 / NRRL B-23963</strain>
    </source>
</reference>
<dbReference type="eggNOG" id="COG4386">
    <property type="taxonomic scope" value="Bacteria"/>
</dbReference>
<protein>
    <recommendedName>
        <fullName evidence="4">Gliding motility-associated C-terminal domain-containing protein</fullName>
    </recommendedName>
</protein>
<dbReference type="PATRIC" id="fig|926562.3.peg.2671"/>
<accession>G8R913</accession>
<dbReference type="Proteomes" id="UP000005631">
    <property type="component" value="Chromosome"/>
</dbReference>